<evidence type="ECO:0000259" key="12">
    <source>
        <dbReference type="PROSITE" id="PS51464"/>
    </source>
</evidence>
<dbReference type="GO" id="GO:0004360">
    <property type="term" value="F:glutamine-fructose-6-phosphate transaminase (isomerizing) activity"/>
    <property type="evidence" value="ECO:0007669"/>
    <property type="project" value="UniProtKB-UniRule"/>
</dbReference>
<dbReference type="InterPro" id="IPR017932">
    <property type="entry name" value="GATase_2_dom"/>
</dbReference>
<feature type="domain" description="Glutamine amidotransferase type-2" evidence="11">
    <location>
        <begin position="2"/>
        <end position="217"/>
    </location>
</feature>
<dbReference type="NCBIfam" id="TIGR01135">
    <property type="entry name" value="glmS"/>
    <property type="match status" value="1"/>
</dbReference>
<dbReference type="Proteomes" id="UP000183954">
    <property type="component" value="Unassembled WGS sequence"/>
</dbReference>
<dbReference type="CDD" id="cd05008">
    <property type="entry name" value="SIS_GlmS_GlmD_1"/>
    <property type="match status" value="1"/>
</dbReference>
<dbReference type="CDD" id="cd05009">
    <property type="entry name" value="SIS_GlmS_GlmD_2"/>
    <property type="match status" value="1"/>
</dbReference>
<dbReference type="FunFam" id="3.40.50.10490:FF:000001">
    <property type="entry name" value="Glutamine--fructose-6-phosphate aminotransferase [isomerizing]"/>
    <property type="match status" value="1"/>
</dbReference>
<proteinExistence type="inferred from homology"/>
<dbReference type="GO" id="GO:0006047">
    <property type="term" value="P:UDP-N-acetylglucosamine metabolic process"/>
    <property type="evidence" value="ECO:0007669"/>
    <property type="project" value="TreeGrafter"/>
</dbReference>
<evidence type="ECO:0000256" key="6">
    <source>
        <dbReference type="ARBA" id="ARBA00022576"/>
    </source>
</evidence>
<feature type="domain" description="SIS" evidence="12">
    <location>
        <begin position="456"/>
        <end position="597"/>
    </location>
</feature>
<dbReference type="InterPro" id="IPR046348">
    <property type="entry name" value="SIS_dom_sf"/>
</dbReference>
<dbReference type="InterPro" id="IPR029055">
    <property type="entry name" value="Ntn_hydrolases_N"/>
</dbReference>
<evidence type="ECO:0000256" key="7">
    <source>
        <dbReference type="ARBA" id="ARBA00022679"/>
    </source>
</evidence>
<dbReference type="RefSeq" id="WP_073033141.1">
    <property type="nucleotide sequence ID" value="NZ_FQXJ01000033.1"/>
</dbReference>
<evidence type="ECO:0000256" key="8">
    <source>
        <dbReference type="ARBA" id="ARBA00022737"/>
    </source>
</evidence>
<keyword evidence="5 10" id="KW-0963">Cytoplasm</keyword>
<evidence type="ECO:0000256" key="2">
    <source>
        <dbReference type="ARBA" id="ARBA00004496"/>
    </source>
</evidence>
<dbReference type="InterPro" id="IPR035490">
    <property type="entry name" value="GlmS/FrlB_SIS"/>
</dbReference>
<feature type="active site" description="For Fru-6P isomerization activity" evidence="10">
    <location>
        <position position="602"/>
    </location>
</feature>
<evidence type="ECO:0000256" key="4">
    <source>
        <dbReference type="ARBA" id="ARBA00016090"/>
    </source>
</evidence>
<dbReference type="GO" id="GO:0005829">
    <property type="term" value="C:cytosol"/>
    <property type="evidence" value="ECO:0007669"/>
    <property type="project" value="TreeGrafter"/>
</dbReference>
<evidence type="ECO:0000313" key="14">
    <source>
        <dbReference type="Proteomes" id="UP000183954"/>
    </source>
</evidence>
<dbReference type="PANTHER" id="PTHR10937:SF0">
    <property type="entry name" value="GLUTAMINE--FRUCTOSE-6-PHOSPHATE TRANSAMINASE (ISOMERIZING)"/>
    <property type="match status" value="1"/>
</dbReference>
<dbReference type="GO" id="GO:0006002">
    <property type="term" value="P:fructose 6-phosphate metabolic process"/>
    <property type="evidence" value="ECO:0007669"/>
    <property type="project" value="TreeGrafter"/>
</dbReference>
<dbReference type="NCBIfam" id="NF001484">
    <property type="entry name" value="PRK00331.1"/>
    <property type="match status" value="1"/>
</dbReference>
<keyword evidence="6 10" id="KW-0032">Aminotransferase</keyword>
<dbReference type="Gene3D" id="3.60.20.10">
    <property type="entry name" value="Glutamine Phosphoribosylpyrophosphate, subunit 1, domain 1"/>
    <property type="match status" value="1"/>
</dbReference>
<keyword evidence="7 10" id="KW-0808">Transferase</keyword>
<evidence type="ECO:0000256" key="5">
    <source>
        <dbReference type="ARBA" id="ARBA00022490"/>
    </source>
</evidence>
<dbReference type="OrthoDB" id="106547at2"/>
<dbReference type="CDD" id="cd00714">
    <property type="entry name" value="GFAT"/>
    <property type="match status" value="1"/>
</dbReference>
<gene>
    <name evidence="10" type="primary">glmS</name>
    <name evidence="13" type="ORF">SAMN02746098_05014</name>
</gene>
<keyword evidence="9" id="KW-0315">Glutamine amidotransferase</keyword>
<keyword evidence="8" id="KW-0677">Repeat</keyword>
<dbReference type="FunFam" id="3.60.20.10:FF:000006">
    <property type="entry name" value="Glutamine--fructose-6-phosphate aminotransferase [isomerizing]"/>
    <property type="match status" value="1"/>
</dbReference>
<feature type="domain" description="SIS" evidence="12">
    <location>
        <begin position="284"/>
        <end position="423"/>
    </location>
</feature>
<organism evidence="13 14">
    <name type="scientific">Desulfosporosinus lacus DSM 15449</name>
    <dbReference type="NCBI Taxonomy" id="1121420"/>
    <lineage>
        <taxon>Bacteria</taxon>
        <taxon>Bacillati</taxon>
        <taxon>Bacillota</taxon>
        <taxon>Clostridia</taxon>
        <taxon>Eubacteriales</taxon>
        <taxon>Desulfitobacteriaceae</taxon>
        <taxon>Desulfosporosinus</taxon>
    </lineage>
</organism>
<protein>
    <recommendedName>
        <fullName evidence="4 10">Glutamine--fructose-6-phosphate aminotransferase [isomerizing]</fullName>
        <ecNumber evidence="3 10">2.6.1.16</ecNumber>
    </recommendedName>
    <alternativeName>
        <fullName evidence="10">D-fructose-6-phosphate amidotransferase</fullName>
    </alternativeName>
    <alternativeName>
        <fullName evidence="10">GFAT</fullName>
    </alternativeName>
    <alternativeName>
        <fullName evidence="10">Glucosamine-6-phosphate synthase</fullName>
    </alternativeName>
    <alternativeName>
        <fullName evidence="10">Hexosephosphate aminotransferase</fullName>
    </alternativeName>
    <alternativeName>
        <fullName evidence="10">L-glutamine--D-fructose-6-phosphate amidotransferase</fullName>
    </alternativeName>
</protein>
<dbReference type="PROSITE" id="PS51278">
    <property type="entry name" value="GATASE_TYPE_2"/>
    <property type="match status" value="1"/>
</dbReference>
<dbReference type="InterPro" id="IPR001347">
    <property type="entry name" value="SIS_dom"/>
</dbReference>
<evidence type="ECO:0000256" key="10">
    <source>
        <dbReference type="HAMAP-Rule" id="MF_00164"/>
    </source>
</evidence>
<feature type="active site" description="Nucleophile; for GATase activity" evidence="10">
    <location>
        <position position="2"/>
    </location>
</feature>
<feature type="initiator methionine" description="Removed" evidence="10">
    <location>
        <position position="1"/>
    </location>
</feature>
<reference evidence="14" key="1">
    <citation type="submission" date="2016-11" db="EMBL/GenBank/DDBJ databases">
        <authorList>
            <person name="Varghese N."/>
            <person name="Submissions S."/>
        </authorList>
    </citation>
    <scope>NUCLEOTIDE SEQUENCE [LARGE SCALE GENOMIC DNA]</scope>
    <source>
        <strain evidence="14">DSM 15449</strain>
    </source>
</reference>
<dbReference type="STRING" id="1121420.SAMN02746098_05014"/>
<dbReference type="GO" id="GO:0097367">
    <property type="term" value="F:carbohydrate derivative binding"/>
    <property type="evidence" value="ECO:0007669"/>
    <property type="project" value="InterPro"/>
</dbReference>
<dbReference type="GO" id="GO:0005975">
    <property type="term" value="P:carbohydrate metabolic process"/>
    <property type="evidence" value="ECO:0007669"/>
    <property type="project" value="UniProtKB-UniRule"/>
</dbReference>
<dbReference type="InterPro" id="IPR035466">
    <property type="entry name" value="GlmS/AgaS_SIS"/>
</dbReference>
<accession>A0A1M6FW38</accession>
<comment type="catalytic activity">
    <reaction evidence="1 10">
        <text>D-fructose 6-phosphate + L-glutamine = D-glucosamine 6-phosphate + L-glutamate</text>
        <dbReference type="Rhea" id="RHEA:13237"/>
        <dbReference type="ChEBI" id="CHEBI:29985"/>
        <dbReference type="ChEBI" id="CHEBI:58359"/>
        <dbReference type="ChEBI" id="CHEBI:58725"/>
        <dbReference type="ChEBI" id="CHEBI:61527"/>
        <dbReference type="EC" id="2.6.1.16"/>
    </reaction>
</comment>
<comment type="function">
    <text evidence="10">Catalyzes the first step in hexosamine metabolism, converting fructose-6P into glucosamine-6P using glutamine as a nitrogen source.</text>
</comment>
<dbReference type="InterPro" id="IPR005855">
    <property type="entry name" value="GFAT"/>
</dbReference>
<dbReference type="Pfam" id="PF13522">
    <property type="entry name" value="GATase_6"/>
    <property type="match status" value="1"/>
</dbReference>
<dbReference type="PROSITE" id="PS51464">
    <property type="entry name" value="SIS"/>
    <property type="match status" value="2"/>
</dbReference>
<keyword evidence="14" id="KW-1185">Reference proteome</keyword>
<comment type="subunit">
    <text evidence="10">Homodimer.</text>
</comment>
<dbReference type="InterPro" id="IPR047084">
    <property type="entry name" value="GFAT_N"/>
</dbReference>
<evidence type="ECO:0000256" key="9">
    <source>
        <dbReference type="ARBA" id="ARBA00022962"/>
    </source>
</evidence>
<evidence type="ECO:0000313" key="13">
    <source>
        <dbReference type="EMBL" id="SHJ01819.1"/>
    </source>
</evidence>
<evidence type="ECO:0000256" key="3">
    <source>
        <dbReference type="ARBA" id="ARBA00012916"/>
    </source>
</evidence>
<comment type="subcellular location">
    <subcellularLocation>
        <location evidence="2 10">Cytoplasm</location>
    </subcellularLocation>
</comment>
<name>A0A1M6FW38_9FIRM</name>
<dbReference type="EMBL" id="FQXJ01000033">
    <property type="protein sequence ID" value="SHJ01819.1"/>
    <property type="molecule type" value="Genomic_DNA"/>
</dbReference>
<sequence length="607" mass="66731">MCGIVGYIGKQVAIPILVDGLKKLEYRGYDSAGVAVLDCEKIVVSKSVGKLVALEEELGQAYSQSCIGIGHTRWATHGRPSQVNAHPHCDCKQDFVVVHNGIIENYLELKDMLIEKGHKFASETDTEVLAHLLEDYYEGDFEGAVRKVLKTIRGSYAMVVLRRLDPNKLVAARKDSPMVVGLGDGEFFVASDITAILNYTRKVYILDDGEMVVITEDGVKVSDFEGNSRTKEVYDVKWDAVAAEKGGYEHFMLKEIHEQPKALKDTMLGRLEEDKVILQEVDLTLEELAQINKVYIVACGTAWHAGLVGKTLIERWAHLPVEVDIASEFRYRSPLVDKHTLVVVVSQSGETADTLAALREAKNRGARVVAVTNVVGSTVSREAHDVIFTWAGPEIAVASTKAYTTQLEGMVLLGLYLAQVKGTLPTEKIGEIITALKRIPAQVQELLDQAGLIEELAKSFAKVENTFFIGRSLDWAVAMEGSLKLKEISYIHAEAYAAGELKHGTLALITENTPVIALATQRDVYEKTISNVKEVKARDAKVIGLTYAGNTSMAKSVDHVIYIPETMDELSPILTVIPLQLLSYYVSVARGCDVDKPRNLAKSVTVE</sequence>
<evidence type="ECO:0000259" key="11">
    <source>
        <dbReference type="PROSITE" id="PS51278"/>
    </source>
</evidence>
<dbReference type="SUPFAM" id="SSF56235">
    <property type="entry name" value="N-terminal nucleophile aminohydrolases (Ntn hydrolases)"/>
    <property type="match status" value="1"/>
</dbReference>
<evidence type="ECO:0000256" key="1">
    <source>
        <dbReference type="ARBA" id="ARBA00001031"/>
    </source>
</evidence>
<dbReference type="HAMAP" id="MF_00164">
    <property type="entry name" value="GlmS"/>
    <property type="match status" value="1"/>
</dbReference>
<dbReference type="GO" id="GO:0006487">
    <property type="term" value="P:protein N-linked glycosylation"/>
    <property type="evidence" value="ECO:0007669"/>
    <property type="project" value="TreeGrafter"/>
</dbReference>
<dbReference type="EC" id="2.6.1.16" evidence="3 10"/>
<dbReference type="PANTHER" id="PTHR10937">
    <property type="entry name" value="GLUCOSAMINE--FRUCTOSE-6-PHOSPHATE AMINOTRANSFERASE, ISOMERIZING"/>
    <property type="match status" value="1"/>
</dbReference>
<dbReference type="AlphaFoldDB" id="A0A1M6FW38"/>
<dbReference type="SUPFAM" id="SSF53697">
    <property type="entry name" value="SIS domain"/>
    <property type="match status" value="1"/>
</dbReference>
<dbReference type="Gene3D" id="3.40.50.10490">
    <property type="entry name" value="Glucose-6-phosphate isomerase like protein, domain 1"/>
    <property type="match status" value="2"/>
</dbReference>
<dbReference type="Pfam" id="PF01380">
    <property type="entry name" value="SIS"/>
    <property type="match status" value="2"/>
</dbReference>